<dbReference type="VEuPathDB" id="FungiDB:PTTG_05799"/>
<reference evidence="2" key="2">
    <citation type="submission" date="2016-05" db="EMBL/GenBank/DDBJ databases">
        <title>Comparative analysis highlights variable genome content of wheat rusts and divergence of the mating loci.</title>
        <authorList>
            <person name="Cuomo C.A."/>
            <person name="Bakkeren G."/>
            <person name="Szabo L."/>
            <person name="Khalil H."/>
            <person name="Joly D."/>
            <person name="Goldberg J."/>
            <person name="Young S."/>
            <person name="Zeng Q."/>
            <person name="Fellers J."/>
        </authorList>
    </citation>
    <scope>NUCLEOTIDE SEQUENCE [LARGE SCALE GENOMIC DNA]</scope>
    <source>
        <strain evidence="2">1-1 BBBD Race 1</strain>
    </source>
</reference>
<name>A0A180H330_PUCT1</name>
<dbReference type="AlphaFoldDB" id="A0A180H330"/>
<feature type="region of interest" description="Disordered" evidence="1">
    <location>
        <begin position="347"/>
        <end position="379"/>
    </location>
</feature>
<gene>
    <name evidence="2" type="ORF">PTTG_05799</name>
</gene>
<dbReference type="Proteomes" id="UP000005240">
    <property type="component" value="Unassembled WGS sequence"/>
</dbReference>
<reference evidence="3 4" key="3">
    <citation type="journal article" date="2017" name="G3 (Bethesda)">
        <title>Comparative analysis highlights variable genome content of wheat rusts and divergence of the mating loci.</title>
        <authorList>
            <person name="Cuomo C.A."/>
            <person name="Bakkeren G."/>
            <person name="Khalil H.B."/>
            <person name="Panwar V."/>
            <person name="Joly D."/>
            <person name="Linning R."/>
            <person name="Sakthikumar S."/>
            <person name="Song X."/>
            <person name="Adiconis X."/>
            <person name="Fan L."/>
            <person name="Goldberg J.M."/>
            <person name="Levin J.Z."/>
            <person name="Young S."/>
            <person name="Zeng Q."/>
            <person name="Anikster Y."/>
            <person name="Bruce M."/>
            <person name="Wang M."/>
            <person name="Yin C."/>
            <person name="McCallum B."/>
            <person name="Szabo L.J."/>
            <person name="Hulbert S."/>
            <person name="Chen X."/>
            <person name="Fellers J.P."/>
        </authorList>
    </citation>
    <scope>NUCLEOTIDE SEQUENCE</scope>
    <source>
        <strain evidence="3">isolate 1-1 / race 1 (BBBD)</strain>
        <strain evidence="4">Isolate 1-1 / race 1 (BBBD)</strain>
    </source>
</reference>
<feature type="compositionally biased region" description="Polar residues" evidence="1">
    <location>
        <begin position="350"/>
        <end position="359"/>
    </location>
</feature>
<evidence type="ECO:0000313" key="3">
    <source>
        <dbReference type="EnsemblFungi" id="PTTG_05799-t43_1-p1"/>
    </source>
</evidence>
<protein>
    <recommendedName>
        <fullName evidence="5">Retrotransposon gag domain-containing protein</fullName>
    </recommendedName>
</protein>
<accession>A0A180H330</accession>
<organism evidence="2">
    <name type="scientific">Puccinia triticina (isolate 1-1 / race 1 (BBBD))</name>
    <name type="common">Brown leaf rust fungus</name>
    <dbReference type="NCBI Taxonomy" id="630390"/>
    <lineage>
        <taxon>Eukaryota</taxon>
        <taxon>Fungi</taxon>
        <taxon>Dikarya</taxon>
        <taxon>Basidiomycota</taxon>
        <taxon>Pucciniomycotina</taxon>
        <taxon>Pucciniomycetes</taxon>
        <taxon>Pucciniales</taxon>
        <taxon>Pucciniaceae</taxon>
        <taxon>Puccinia</taxon>
    </lineage>
</organism>
<evidence type="ECO:0000256" key="1">
    <source>
        <dbReference type="SAM" id="MobiDB-lite"/>
    </source>
</evidence>
<keyword evidence="4" id="KW-1185">Reference proteome</keyword>
<dbReference type="EMBL" id="ADAS02000005">
    <property type="protein sequence ID" value="OAV98922.1"/>
    <property type="molecule type" value="Genomic_DNA"/>
</dbReference>
<evidence type="ECO:0008006" key="5">
    <source>
        <dbReference type="Google" id="ProtNLM"/>
    </source>
</evidence>
<dbReference type="EnsemblFungi" id="PTTG_05799-t43_1">
    <property type="protein sequence ID" value="PTTG_05799-t43_1-p1"/>
    <property type="gene ID" value="PTTG_05799"/>
</dbReference>
<evidence type="ECO:0000313" key="4">
    <source>
        <dbReference type="Proteomes" id="UP000005240"/>
    </source>
</evidence>
<reference evidence="3" key="4">
    <citation type="submission" date="2025-05" db="UniProtKB">
        <authorList>
            <consortium name="EnsemblFungi"/>
        </authorList>
    </citation>
    <scope>IDENTIFICATION</scope>
    <source>
        <strain evidence="3">isolate 1-1 / race 1 (BBBD)</strain>
    </source>
</reference>
<proteinExistence type="predicted"/>
<sequence length="553" mass="61058">MQNQQGSSSDVPDPSEMSHSDLLKAIMVLQQNTTTQLLVTQQQVQEAQRQAQEDMKAVQQQARANVKAAHKQAQSDPKASAARFATLENLASATTVKDKNTSVPCLTPSFKGPFQEVEPLLTWIQGVQDMKGVTHPDNKRLILGGLITETNLLSFYANESPELSGKGWDAFKARLCEFSLPSKRRTNLKRSVNQLKMANTETFLEYSTRARTIQSLLSSDVDTLGNFELVEAMTFGLLDRLQSKINNHKALKKKDFTYGEFESRTSGFYKNMVKDSVLRLRRTATPTPLLTGDGLWRLQSYLNNVGRCHFCRKHCGSAPGNRPNLQDRTHCNIPSLFVTPPKPSIYIQPTAWTSQGQPSPRNRPPAAGRPVGRPAGVAGVANEAPDMDELLASSAAQIDGQVQALQIGSLDVPREVMEDLQAAALAGKPDTIKTLGSPIPPGRGLPFPDIGSGDSLLLASLAAIMDDEFIPEDPQFAKDLILFQFDNKFDAGSNMADAYVDTRLQLGRIAFKLDLLRYRGLKQYHQPFPLNFLPRYSLPPLHQPQPDLPPRTS</sequence>
<evidence type="ECO:0000313" key="2">
    <source>
        <dbReference type="EMBL" id="OAV98922.1"/>
    </source>
</evidence>
<feature type="compositionally biased region" description="Low complexity" evidence="1">
    <location>
        <begin position="364"/>
        <end position="379"/>
    </location>
</feature>
<reference evidence="2" key="1">
    <citation type="submission" date="2009-11" db="EMBL/GenBank/DDBJ databases">
        <authorList>
            <consortium name="The Broad Institute Genome Sequencing Platform"/>
            <person name="Ward D."/>
            <person name="Feldgarden M."/>
            <person name="Earl A."/>
            <person name="Young S.K."/>
            <person name="Zeng Q."/>
            <person name="Koehrsen M."/>
            <person name="Alvarado L."/>
            <person name="Berlin A."/>
            <person name="Bochicchio J."/>
            <person name="Borenstein D."/>
            <person name="Chapman S.B."/>
            <person name="Chen Z."/>
            <person name="Engels R."/>
            <person name="Freedman E."/>
            <person name="Gellesch M."/>
            <person name="Goldberg J."/>
            <person name="Griggs A."/>
            <person name="Gujja S."/>
            <person name="Heilman E."/>
            <person name="Heiman D."/>
            <person name="Hepburn T."/>
            <person name="Howarth C."/>
            <person name="Jen D."/>
            <person name="Larson L."/>
            <person name="Lewis B."/>
            <person name="Mehta T."/>
            <person name="Park D."/>
            <person name="Pearson M."/>
            <person name="Roberts A."/>
            <person name="Saif S."/>
            <person name="Shea T."/>
            <person name="Shenoy N."/>
            <person name="Sisk P."/>
            <person name="Stolte C."/>
            <person name="Sykes S."/>
            <person name="Thomson T."/>
            <person name="Walk T."/>
            <person name="White J."/>
            <person name="Yandava C."/>
            <person name="Izard J."/>
            <person name="Baranova O.V."/>
            <person name="Blanton J.M."/>
            <person name="Tanner A.C."/>
            <person name="Dewhirst F.E."/>
            <person name="Haas B."/>
            <person name="Nusbaum C."/>
            <person name="Birren B."/>
        </authorList>
    </citation>
    <scope>NUCLEOTIDE SEQUENCE [LARGE SCALE GENOMIC DNA]</scope>
    <source>
        <strain evidence="2">1-1 BBBD Race 1</strain>
    </source>
</reference>